<sequence>KRAGFKNSLEEAPTPDHLRVASSPLCRYASRNQPKSLVDGPGDEPASRQSELIVTSAASPAGALVSDFSSSAPASNVSGKGSDLMMKWLPSSTSVLAEPLEQEKASCMKEAAPMRS</sequence>
<reference evidence="1 2" key="3">
    <citation type="journal article" date="2022" name="Microbiol. Spectr.">
        <title>Folding features and dynamics of 3D genome architecture in plant fungal pathogens.</title>
        <authorList>
            <person name="Xia C."/>
        </authorList>
    </citation>
    <scope>NUCLEOTIDE SEQUENCE [LARGE SCALE GENOMIC DNA]</scope>
    <source>
        <strain evidence="1 2">93-210</strain>
    </source>
</reference>
<reference evidence="2" key="1">
    <citation type="journal article" date="2018" name="BMC Genomics">
        <title>Genomic insights into host adaptation between the wheat stripe rust pathogen (Puccinia striiformis f. sp. tritici) and the barley stripe rust pathogen (Puccinia striiformis f. sp. hordei).</title>
        <authorList>
            <person name="Xia C."/>
            <person name="Wang M."/>
            <person name="Yin C."/>
            <person name="Cornejo O.E."/>
            <person name="Hulbert S.H."/>
            <person name="Chen X."/>
        </authorList>
    </citation>
    <scope>NUCLEOTIDE SEQUENCE [LARGE SCALE GENOMIC DNA]</scope>
    <source>
        <strain evidence="2">93-210</strain>
    </source>
</reference>
<organism evidence="1 2">
    <name type="scientific">Puccinia striiformis f. sp. tritici</name>
    <dbReference type="NCBI Taxonomy" id="168172"/>
    <lineage>
        <taxon>Eukaryota</taxon>
        <taxon>Fungi</taxon>
        <taxon>Dikarya</taxon>
        <taxon>Basidiomycota</taxon>
        <taxon>Pucciniomycotina</taxon>
        <taxon>Pucciniomycetes</taxon>
        <taxon>Pucciniales</taxon>
        <taxon>Pucciniaceae</taxon>
        <taxon>Puccinia</taxon>
    </lineage>
</organism>
<evidence type="ECO:0000313" key="2">
    <source>
        <dbReference type="Proteomes" id="UP001060170"/>
    </source>
</evidence>
<comment type="caution">
    <text evidence="1">The sequence shown here is derived from an EMBL/GenBank/DDBJ whole genome shotgun (WGS) entry which is preliminary data.</text>
</comment>
<protein>
    <submittedName>
        <fullName evidence="1">Uncharacterized protein</fullName>
    </submittedName>
</protein>
<gene>
    <name evidence="1" type="ORF">MJO28_002042</name>
</gene>
<keyword evidence="2" id="KW-1185">Reference proteome</keyword>
<dbReference type="EMBL" id="CM045866">
    <property type="protein sequence ID" value="KAI7961553.1"/>
    <property type="molecule type" value="Genomic_DNA"/>
</dbReference>
<name>A0ACC0EYR6_9BASI</name>
<evidence type="ECO:0000313" key="1">
    <source>
        <dbReference type="EMBL" id="KAI7961553.1"/>
    </source>
</evidence>
<accession>A0ACC0EYR6</accession>
<reference evidence="2" key="2">
    <citation type="journal article" date="2018" name="Mol. Plant Microbe Interact.">
        <title>Genome sequence resources for the wheat stripe rust pathogen (Puccinia striiformis f. sp. tritici) and the barley stripe rust pathogen (Puccinia striiformis f. sp. hordei).</title>
        <authorList>
            <person name="Xia C."/>
            <person name="Wang M."/>
            <person name="Yin C."/>
            <person name="Cornejo O.E."/>
            <person name="Hulbert S.H."/>
            <person name="Chen X."/>
        </authorList>
    </citation>
    <scope>NUCLEOTIDE SEQUENCE [LARGE SCALE GENOMIC DNA]</scope>
    <source>
        <strain evidence="2">93-210</strain>
    </source>
</reference>
<dbReference type="Proteomes" id="UP001060170">
    <property type="component" value="Chromosome 2"/>
</dbReference>
<proteinExistence type="predicted"/>
<feature type="non-terminal residue" evidence="1">
    <location>
        <position position="1"/>
    </location>
</feature>